<accession>A0ABZ1RKT5</accession>
<sequence length="243" mass="26489">MPSRRDTIADDLRHQITTGHFKAGDRLPSEAQLATRYAVSTPTLRTALAQLQGEGLVEKIHGSGNFVRHHRHRITYLGGAATVSACTALSEPLRVTARATNLWSDDQLTGLLNVPPRSPLTELLFVAHEGKMPHSLARVYVPRDLVPPDLARGSTSPEEMAMRLAKLRPQLAEVQEKASARLPTQEEATALRISTSLAVLSLTRVATDSTGRVVEAALLLFPGDRADALFTTRVITEERGVPR</sequence>
<dbReference type="Gene3D" id="3.40.1410.10">
    <property type="entry name" value="Chorismate lyase-like"/>
    <property type="match status" value="1"/>
</dbReference>
<dbReference type="Pfam" id="PF07702">
    <property type="entry name" value="UTRA"/>
    <property type="match status" value="1"/>
</dbReference>
<evidence type="ECO:0000259" key="4">
    <source>
        <dbReference type="PROSITE" id="PS50949"/>
    </source>
</evidence>
<dbReference type="SMART" id="SM00345">
    <property type="entry name" value="HTH_GNTR"/>
    <property type="match status" value="1"/>
</dbReference>
<organism evidence="5 6">
    <name type="scientific">Streptomyces goshikiensis</name>
    <dbReference type="NCBI Taxonomy" id="1942"/>
    <lineage>
        <taxon>Bacteria</taxon>
        <taxon>Bacillati</taxon>
        <taxon>Actinomycetota</taxon>
        <taxon>Actinomycetes</taxon>
        <taxon>Kitasatosporales</taxon>
        <taxon>Streptomycetaceae</taxon>
        <taxon>Streptomyces</taxon>
    </lineage>
</organism>
<dbReference type="Proteomes" id="UP001432075">
    <property type="component" value="Chromosome"/>
</dbReference>
<keyword evidence="2" id="KW-0238">DNA-binding</keyword>
<feature type="domain" description="HTH gntR-type" evidence="4">
    <location>
        <begin position="2"/>
        <end position="70"/>
    </location>
</feature>
<dbReference type="PANTHER" id="PTHR44846:SF17">
    <property type="entry name" value="GNTR-FAMILY TRANSCRIPTIONAL REGULATOR"/>
    <property type="match status" value="1"/>
</dbReference>
<protein>
    <submittedName>
        <fullName evidence="5">GntR family transcriptional regulator</fullName>
    </submittedName>
</protein>
<evidence type="ECO:0000256" key="1">
    <source>
        <dbReference type="ARBA" id="ARBA00023015"/>
    </source>
</evidence>
<dbReference type="PRINTS" id="PR00035">
    <property type="entry name" value="HTHGNTR"/>
</dbReference>
<reference evidence="5" key="1">
    <citation type="submission" date="2022-10" db="EMBL/GenBank/DDBJ databases">
        <title>The complete genomes of actinobacterial strains from the NBC collection.</title>
        <authorList>
            <person name="Joergensen T.S."/>
            <person name="Alvarez Arevalo M."/>
            <person name="Sterndorff E.B."/>
            <person name="Faurdal D."/>
            <person name="Vuksanovic O."/>
            <person name="Mourched A.-S."/>
            <person name="Charusanti P."/>
            <person name="Shaw S."/>
            <person name="Blin K."/>
            <person name="Weber T."/>
        </authorList>
    </citation>
    <scope>NUCLEOTIDE SEQUENCE</scope>
    <source>
        <strain evidence="5">NBC_00283</strain>
    </source>
</reference>
<dbReference type="PANTHER" id="PTHR44846">
    <property type="entry name" value="MANNOSYL-D-GLYCERATE TRANSPORT/METABOLISM SYSTEM REPRESSOR MNGR-RELATED"/>
    <property type="match status" value="1"/>
</dbReference>
<dbReference type="SUPFAM" id="SSF64288">
    <property type="entry name" value="Chorismate lyase-like"/>
    <property type="match status" value="1"/>
</dbReference>
<evidence type="ECO:0000256" key="3">
    <source>
        <dbReference type="ARBA" id="ARBA00023163"/>
    </source>
</evidence>
<dbReference type="InterPro" id="IPR000524">
    <property type="entry name" value="Tscrpt_reg_HTH_GntR"/>
</dbReference>
<keyword evidence="6" id="KW-1185">Reference proteome</keyword>
<gene>
    <name evidence="5" type="ORF">OHU17_16960</name>
</gene>
<keyword evidence="3" id="KW-0804">Transcription</keyword>
<evidence type="ECO:0000313" key="6">
    <source>
        <dbReference type="Proteomes" id="UP001432075"/>
    </source>
</evidence>
<dbReference type="InterPro" id="IPR011663">
    <property type="entry name" value="UTRA"/>
</dbReference>
<dbReference type="Pfam" id="PF00392">
    <property type="entry name" value="GntR"/>
    <property type="match status" value="1"/>
</dbReference>
<keyword evidence="1" id="KW-0805">Transcription regulation</keyword>
<dbReference type="InterPro" id="IPR050679">
    <property type="entry name" value="Bact_HTH_transcr_reg"/>
</dbReference>
<evidence type="ECO:0000256" key="2">
    <source>
        <dbReference type="ARBA" id="ARBA00023125"/>
    </source>
</evidence>
<dbReference type="Gene3D" id="1.10.10.10">
    <property type="entry name" value="Winged helix-like DNA-binding domain superfamily/Winged helix DNA-binding domain"/>
    <property type="match status" value="1"/>
</dbReference>
<dbReference type="PROSITE" id="PS50949">
    <property type="entry name" value="HTH_GNTR"/>
    <property type="match status" value="1"/>
</dbReference>
<dbReference type="InterPro" id="IPR036388">
    <property type="entry name" value="WH-like_DNA-bd_sf"/>
</dbReference>
<dbReference type="EMBL" id="CP108057">
    <property type="protein sequence ID" value="WUO47410.1"/>
    <property type="molecule type" value="Genomic_DNA"/>
</dbReference>
<proteinExistence type="predicted"/>
<name>A0ABZ1RKT5_9ACTN</name>
<dbReference type="InterPro" id="IPR036390">
    <property type="entry name" value="WH_DNA-bd_sf"/>
</dbReference>
<dbReference type="CDD" id="cd07377">
    <property type="entry name" value="WHTH_GntR"/>
    <property type="match status" value="1"/>
</dbReference>
<dbReference type="InterPro" id="IPR028978">
    <property type="entry name" value="Chorismate_lyase_/UTRA_dom_sf"/>
</dbReference>
<evidence type="ECO:0000313" key="5">
    <source>
        <dbReference type="EMBL" id="WUO47410.1"/>
    </source>
</evidence>
<dbReference type="RefSeq" id="WP_328776133.1">
    <property type="nucleotide sequence ID" value="NZ_CP108057.1"/>
</dbReference>
<dbReference type="SUPFAM" id="SSF46785">
    <property type="entry name" value="Winged helix' DNA-binding domain"/>
    <property type="match status" value="1"/>
</dbReference>
<dbReference type="SMART" id="SM00866">
    <property type="entry name" value="UTRA"/>
    <property type="match status" value="1"/>
</dbReference>